<dbReference type="InterPro" id="IPR017441">
    <property type="entry name" value="Protein_kinase_ATP_BS"/>
</dbReference>
<dbReference type="OrthoDB" id="1043025at2759"/>
<feature type="compositionally biased region" description="Low complexity" evidence="8">
    <location>
        <begin position="115"/>
        <end position="128"/>
    </location>
</feature>
<comment type="caution">
    <text evidence="10">The sequence shown here is derived from an EMBL/GenBank/DDBJ whole genome shotgun (WGS) entry which is preliminary data.</text>
</comment>
<reference evidence="10 11" key="1">
    <citation type="journal article" name="Sci. Rep.">
        <title>Genome-scale phylogenetic analyses confirm Olpidium as the closest living zoosporic fungus to the non-flagellated, terrestrial fungi.</title>
        <authorList>
            <person name="Chang Y."/>
            <person name="Rochon D."/>
            <person name="Sekimoto S."/>
            <person name="Wang Y."/>
            <person name="Chovatia M."/>
            <person name="Sandor L."/>
            <person name="Salamov A."/>
            <person name="Grigoriev I.V."/>
            <person name="Stajich J.E."/>
            <person name="Spatafora J.W."/>
        </authorList>
    </citation>
    <scope>NUCLEOTIDE SEQUENCE [LARGE SCALE GENOMIC DNA]</scope>
    <source>
        <strain evidence="10">S191</strain>
    </source>
</reference>
<feature type="binding site" evidence="7">
    <location>
        <position position="238"/>
    </location>
    <ligand>
        <name>ATP</name>
        <dbReference type="ChEBI" id="CHEBI:30616"/>
    </ligand>
</feature>
<dbReference type="Proteomes" id="UP000673691">
    <property type="component" value="Unassembled WGS sequence"/>
</dbReference>
<keyword evidence="4 7" id="KW-0547">Nucleotide-binding</keyword>
<evidence type="ECO:0000256" key="6">
    <source>
        <dbReference type="ARBA" id="ARBA00022840"/>
    </source>
</evidence>
<dbReference type="PROSITE" id="PS50011">
    <property type="entry name" value="PROTEIN_KINASE_DOM"/>
    <property type="match status" value="1"/>
</dbReference>
<dbReference type="CDD" id="cd00081">
    <property type="entry name" value="Hint"/>
    <property type="match status" value="1"/>
</dbReference>
<accession>A0A8H8DL03</accession>
<sequence length="432" mass="48677">MRLAIDWVHFITHDCDPTDRKTFRWAVISLEFARKVTKGNNILALTNEEFSCLRSKVAVCMTLLISHFDIQGARSRQQLMEERQRYAEQTKNRTCSSFLLSPSHHLFLQPPPCPASATSASTARTDSTQFTGDSTEQVNMAATCSTYGTEGATSYVRDSWVRRISELESWREEKERFHRWIGKVLAGDRPEDRSIMFLASSSSRISLRWQQLKFIGGGSFGSVYLAVNVDTGDYMAVKEIMFHDSSSLSALHKNIKDEMSVMEMLHHPNIVSYYGIEVHRDKVYIFMEYCIAERSRITMADGSTKWIEDVVAGDRIVSWGALPPLWTKKLRGRAKAAKEYDRAQVLRPGDVVSRAWKAGRRPCWKFTLEDGRELIASSEHRVLVNKCDGGEAGMEAATYVEVGHLLARRNDAAGGAGGRAYHRALCSGLTSL</sequence>
<dbReference type="GO" id="GO:0004674">
    <property type="term" value="F:protein serine/threonine kinase activity"/>
    <property type="evidence" value="ECO:0007669"/>
    <property type="project" value="UniProtKB-KW"/>
</dbReference>
<dbReference type="GO" id="GO:0038066">
    <property type="term" value="P:p38MAPK cascade"/>
    <property type="evidence" value="ECO:0007669"/>
    <property type="project" value="TreeGrafter"/>
</dbReference>
<dbReference type="PROSITE" id="PS00107">
    <property type="entry name" value="PROTEIN_KINASE_ATP"/>
    <property type="match status" value="1"/>
</dbReference>
<feature type="non-terminal residue" evidence="10">
    <location>
        <position position="432"/>
    </location>
</feature>
<dbReference type="InterPro" id="IPR050538">
    <property type="entry name" value="MAP_kinase_kinase_kinase"/>
</dbReference>
<feature type="domain" description="Protein kinase" evidence="9">
    <location>
        <begin position="209"/>
        <end position="432"/>
    </location>
</feature>
<evidence type="ECO:0000256" key="2">
    <source>
        <dbReference type="ARBA" id="ARBA00022527"/>
    </source>
</evidence>
<proteinExistence type="inferred from homology"/>
<keyword evidence="11" id="KW-1185">Reference proteome</keyword>
<dbReference type="SUPFAM" id="SSF56112">
    <property type="entry name" value="Protein kinase-like (PK-like)"/>
    <property type="match status" value="1"/>
</dbReference>
<dbReference type="PANTHER" id="PTHR48016:SF32">
    <property type="entry name" value="MITOGEN-ACTIVATED PROTEIN KINASE KINASE KINASE 4"/>
    <property type="match status" value="1"/>
</dbReference>
<comment type="similarity">
    <text evidence="1">Belongs to the protein kinase superfamily. STE Ser/Thr protein kinase family. MAP kinase kinase kinase subfamily.</text>
</comment>
<evidence type="ECO:0000256" key="1">
    <source>
        <dbReference type="ARBA" id="ARBA00006529"/>
    </source>
</evidence>
<dbReference type="SUPFAM" id="SSF51294">
    <property type="entry name" value="Hedgehog/intein (Hint) domain"/>
    <property type="match status" value="1"/>
</dbReference>
<keyword evidence="3" id="KW-0808">Transferase</keyword>
<dbReference type="Gene3D" id="2.170.16.10">
    <property type="entry name" value="Hedgehog/Intein (Hint) domain"/>
    <property type="match status" value="1"/>
</dbReference>
<evidence type="ECO:0000256" key="5">
    <source>
        <dbReference type="ARBA" id="ARBA00022777"/>
    </source>
</evidence>
<keyword evidence="2" id="KW-0723">Serine/threonine-protein kinase</keyword>
<organism evidence="10 11">
    <name type="scientific">Olpidium bornovanus</name>
    <dbReference type="NCBI Taxonomy" id="278681"/>
    <lineage>
        <taxon>Eukaryota</taxon>
        <taxon>Fungi</taxon>
        <taxon>Fungi incertae sedis</taxon>
        <taxon>Olpidiomycota</taxon>
        <taxon>Olpidiomycotina</taxon>
        <taxon>Olpidiomycetes</taxon>
        <taxon>Olpidiales</taxon>
        <taxon>Olpidiaceae</taxon>
        <taxon>Olpidium</taxon>
    </lineage>
</organism>
<evidence type="ECO:0000256" key="7">
    <source>
        <dbReference type="PROSITE-ProRule" id="PRU10141"/>
    </source>
</evidence>
<evidence type="ECO:0000313" key="10">
    <source>
        <dbReference type="EMBL" id="KAG5462200.1"/>
    </source>
</evidence>
<dbReference type="GO" id="GO:0005524">
    <property type="term" value="F:ATP binding"/>
    <property type="evidence" value="ECO:0007669"/>
    <property type="project" value="UniProtKB-UniRule"/>
</dbReference>
<dbReference type="Pfam" id="PF00069">
    <property type="entry name" value="Pkinase"/>
    <property type="match status" value="1"/>
</dbReference>
<protein>
    <recommendedName>
        <fullName evidence="9">Protein kinase domain-containing protein</fullName>
    </recommendedName>
</protein>
<evidence type="ECO:0000256" key="8">
    <source>
        <dbReference type="SAM" id="MobiDB-lite"/>
    </source>
</evidence>
<dbReference type="SMART" id="SM00220">
    <property type="entry name" value="S_TKc"/>
    <property type="match status" value="1"/>
</dbReference>
<dbReference type="GO" id="GO:0016539">
    <property type="term" value="P:intein-mediated protein splicing"/>
    <property type="evidence" value="ECO:0007669"/>
    <property type="project" value="InterPro"/>
</dbReference>
<evidence type="ECO:0000256" key="3">
    <source>
        <dbReference type="ARBA" id="ARBA00022679"/>
    </source>
</evidence>
<dbReference type="InterPro" id="IPR011009">
    <property type="entry name" value="Kinase-like_dom_sf"/>
</dbReference>
<dbReference type="PANTHER" id="PTHR48016">
    <property type="entry name" value="MAP KINASE KINASE KINASE SSK2-RELATED-RELATED"/>
    <property type="match status" value="1"/>
</dbReference>
<dbReference type="InterPro" id="IPR000719">
    <property type="entry name" value="Prot_kinase_dom"/>
</dbReference>
<gene>
    <name evidence="10" type="ORF">BJ554DRAFT_5501</name>
</gene>
<keyword evidence="5" id="KW-0418">Kinase</keyword>
<dbReference type="Gene3D" id="3.30.200.20">
    <property type="entry name" value="Phosphorylase Kinase, domain 1"/>
    <property type="match status" value="1"/>
</dbReference>
<dbReference type="PROSITE" id="PS50817">
    <property type="entry name" value="INTEIN_N_TER"/>
    <property type="match status" value="1"/>
</dbReference>
<name>A0A8H8DL03_9FUNG</name>
<feature type="region of interest" description="Disordered" evidence="8">
    <location>
        <begin position="113"/>
        <end position="132"/>
    </location>
</feature>
<evidence type="ECO:0000313" key="11">
    <source>
        <dbReference type="Proteomes" id="UP000673691"/>
    </source>
</evidence>
<keyword evidence="6 7" id="KW-0067">ATP-binding</keyword>
<evidence type="ECO:0000259" key="9">
    <source>
        <dbReference type="PROSITE" id="PS50011"/>
    </source>
</evidence>
<dbReference type="InterPro" id="IPR036844">
    <property type="entry name" value="Hint_dom_sf"/>
</dbReference>
<dbReference type="EMBL" id="JAEFCI010002490">
    <property type="protein sequence ID" value="KAG5462200.1"/>
    <property type="molecule type" value="Genomic_DNA"/>
</dbReference>
<dbReference type="InterPro" id="IPR006141">
    <property type="entry name" value="Intein_N"/>
</dbReference>
<evidence type="ECO:0000256" key="4">
    <source>
        <dbReference type="ARBA" id="ARBA00022741"/>
    </source>
</evidence>
<dbReference type="AlphaFoldDB" id="A0A8H8DL03"/>